<feature type="transmembrane region" description="Helical" evidence="5">
    <location>
        <begin position="159"/>
        <end position="178"/>
    </location>
</feature>
<feature type="domain" description="ABC transporter" evidence="6">
    <location>
        <begin position="336"/>
        <end position="545"/>
    </location>
</feature>
<evidence type="ECO:0000259" key="7">
    <source>
        <dbReference type="PROSITE" id="PS50929"/>
    </source>
</evidence>
<organism evidence="8 9">
    <name type="scientific">Neolewinella antarctica</name>
    <dbReference type="NCBI Taxonomy" id="442734"/>
    <lineage>
        <taxon>Bacteria</taxon>
        <taxon>Pseudomonadati</taxon>
        <taxon>Bacteroidota</taxon>
        <taxon>Saprospiria</taxon>
        <taxon>Saprospirales</taxon>
        <taxon>Lewinellaceae</taxon>
        <taxon>Neolewinella</taxon>
    </lineage>
</organism>
<protein>
    <submittedName>
        <fullName evidence="8">ABC-type bacteriocin/lantibiotic exporter with double-glycine peptidase domain</fullName>
    </submittedName>
</protein>
<dbReference type="InterPro" id="IPR036640">
    <property type="entry name" value="ABC1_TM_sf"/>
</dbReference>
<dbReference type="PROSITE" id="PS50893">
    <property type="entry name" value="ABC_TRANSPORTER_2"/>
    <property type="match status" value="1"/>
</dbReference>
<evidence type="ECO:0000256" key="4">
    <source>
        <dbReference type="ARBA" id="ARBA00023136"/>
    </source>
</evidence>
<dbReference type="InterPro" id="IPR027417">
    <property type="entry name" value="P-loop_NTPase"/>
</dbReference>
<feature type="transmembrane region" description="Helical" evidence="5">
    <location>
        <begin position="21"/>
        <end position="46"/>
    </location>
</feature>
<dbReference type="EMBL" id="JAATJH010000001">
    <property type="protein sequence ID" value="NJC25432.1"/>
    <property type="molecule type" value="Genomic_DNA"/>
</dbReference>
<feature type="domain" description="ABC transmembrane type-1" evidence="7">
    <location>
        <begin position="26"/>
        <end position="303"/>
    </location>
</feature>
<dbReference type="PROSITE" id="PS50929">
    <property type="entry name" value="ABC_TM1F"/>
    <property type="match status" value="1"/>
</dbReference>
<keyword evidence="9" id="KW-1185">Reference proteome</keyword>
<keyword evidence="3 5" id="KW-1133">Transmembrane helix</keyword>
<evidence type="ECO:0000313" key="8">
    <source>
        <dbReference type="EMBL" id="NJC25432.1"/>
    </source>
</evidence>
<dbReference type="Proteomes" id="UP000770785">
    <property type="component" value="Unassembled WGS sequence"/>
</dbReference>
<dbReference type="Gene3D" id="3.40.50.300">
    <property type="entry name" value="P-loop containing nucleotide triphosphate hydrolases"/>
    <property type="match status" value="1"/>
</dbReference>
<gene>
    <name evidence="8" type="ORF">GGR27_000913</name>
</gene>
<dbReference type="InterPro" id="IPR011527">
    <property type="entry name" value="ABC1_TM_dom"/>
</dbReference>
<dbReference type="RefSeq" id="WP_168036184.1">
    <property type="nucleotide sequence ID" value="NZ_JAATJH010000001.1"/>
</dbReference>
<dbReference type="SUPFAM" id="SSF52540">
    <property type="entry name" value="P-loop containing nucleoside triphosphate hydrolases"/>
    <property type="match status" value="1"/>
</dbReference>
<dbReference type="PANTHER" id="PTHR43394:SF4">
    <property type="entry name" value="TOXIN SECRETION ABC TRANSPORTER ATP-BINDING PROTEIN"/>
    <property type="match status" value="1"/>
</dbReference>
<dbReference type="Pfam" id="PF00664">
    <property type="entry name" value="ABC_membrane"/>
    <property type="match status" value="1"/>
</dbReference>
<comment type="subcellular location">
    <subcellularLocation>
        <location evidence="1">Cell membrane</location>
        <topology evidence="1">Multi-pass membrane protein</topology>
    </subcellularLocation>
</comment>
<feature type="transmembrane region" description="Helical" evidence="5">
    <location>
        <begin position="135"/>
        <end position="153"/>
    </location>
</feature>
<feature type="transmembrane region" description="Helical" evidence="5">
    <location>
        <begin position="58"/>
        <end position="78"/>
    </location>
</feature>
<proteinExistence type="predicted"/>
<evidence type="ECO:0000256" key="1">
    <source>
        <dbReference type="ARBA" id="ARBA00004651"/>
    </source>
</evidence>
<dbReference type="InterPro" id="IPR003439">
    <property type="entry name" value="ABC_transporter-like_ATP-bd"/>
</dbReference>
<evidence type="ECO:0000313" key="9">
    <source>
        <dbReference type="Proteomes" id="UP000770785"/>
    </source>
</evidence>
<accession>A0ABX0X8E6</accession>
<evidence type="ECO:0000256" key="2">
    <source>
        <dbReference type="ARBA" id="ARBA00022692"/>
    </source>
</evidence>
<feature type="transmembrane region" description="Helical" evidence="5">
    <location>
        <begin position="247"/>
        <end position="268"/>
    </location>
</feature>
<dbReference type="SUPFAM" id="SSF90123">
    <property type="entry name" value="ABC transporter transmembrane region"/>
    <property type="match status" value="1"/>
</dbReference>
<reference evidence="8 9" key="1">
    <citation type="submission" date="2020-03" db="EMBL/GenBank/DDBJ databases">
        <title>Genomic Encyclopedia of Type Strains, Phase IV (KMG-IV): sequencing the most valuable type-strain genomes for metagenomic binning, comparative biology and taxonomic classification.</title>
        <authorList>
            <person name="Goeker M."/>
        </authorList>
    </citation>
    <scope>NUCLEOTIDE SEQUENCE [LARGE SCALE GENOMIC DNA]</scope>
    <source>
        <strain evidence="8 9">DSM 105096</strain>
    </source>
</reference>
<dbReference type="Pfam" id="PF00005">
    <property type="entry name" value="ABC_tran"/>
    <property type="match status" value="1"/>
</dbReference>
<sequence>MTRTPPVKRFWSLLSQYRSELRTIYIFAILNGVVNLTLPLGIQAIINFIQAGEATTSWLFLVSVVLGGIAITGVLQVLQLRILENVQQNLFARSAFEFAYRLPKISYVQLDKVHAPELANRFFDTLTIQKGLPKIVIDFSLAAFQIVFGMLVLAIYSPYFIILAISLVLILYVIFAVTGPKGLETSIKESKYKYRLVHWLEEIARNTRTFKLNSGSDLHLRETDTIVKGYLKNRESHFQVILNQYRLFIGFKVFIAAGLLFLGGYLVFAQEMNIGQFVASEIIIILIIASVEKIMRIIDTIYDVLTALDKIGYVTDLELDTDAGKAAVEASGPISLRAAEIEFAFPGDRRNVIDNLSFEIAAGEKVVLEGKSGSGKTVLLQILAGIYQIQDGEFYVNGTPLTTYNREMLYQEIGVAYPTNQIFESTLRENITLGREITSARLTEVLSLLQLNDYLEHQPEGLDSYVDSGGRRLPRAVIQKIMIARIIITEPKLLLLEDPLIFVGETESNRIIDYLMSPERPWTVLVVSHDPYWKERSSRIFNLDSY</sequence>
<evidence type="ECO:0000256" key="3">
    <source>
        <dbReference type="ARBA" id="ARBA00022989"/>
    </source>
</evidence>
<evidence type="ECO:0000256" key="5">
    <source>
        <dbReference type="SAM" id="Phobius"/>
    </source>
</evidence>
<dbReference type="PANTHER" id="PTHR43394">
    <property type="entry name" value="ATP-DEPENDENT PERMEASE MDL1, MITOCHONDRIAL"/>
    <property type="match status" value="1"/>
</dbReference>
<feature type="transmembrane region" description="Helical" evidence="5">
    <location>
        <begin position="274"/>
        <end position="291"/>
    </location>
</feature>
<comment type="caution">
    <text evidence="8">The sequence shown here is derived from an EMBL/GenBank/DDBJ whole genome shotgun (WGS) entry which is preliminary data.</text>
</comment>
<name>A0ABX0X8E6_9BACT</name>
<keyword evidence="2 5" id="KW-0812">Transmembrane</keyword>
<dbReference type="Gene3D" id="1.20.1560.10">
    <property type="entry name" value="ABC transporter type 1, transmembrane domain"/>
    <property type="match status" value="1"/>
</dbReference>
<dbReference type="InterPro" id="IPR039421">
    <property type="entry name" value="Type_1_exporter"/>
</dbReference>
<evidence type="ECO:0000259" key="6">
    <source>
        <dbReference type="PROSITE" id="PS50893"/>
    </source>
</evidence>
<keyword evidence="4 5" id="KW-0472">Membrane</keyword>